<dbReference type="Proteomes" id="UP001157017">
    <property type="component" value="Unassembled WGS sequence"/>
</dbReference>
<feature type="region of interest" description="Disordered" evidence="1">
    <location>
        <begin position="79"/>
        <end position="99"/>
    </location>
</feature>
<feature type="region of interest" description="Disordered" evidence="1">
    <location>
        <begin position="18"/>
        <end position="51"/>
    </location>
</feature>
<keyword evidence="3" id="KW-1185">Reference proteome</keyword>
<gene>
    <name evidence="2" type="ORF">GCM10025868_17520</name>
</gene>
<accession>A0ABQ6JE77</accession>
<protein>
    <submittedName>
        <fullName evidence="2">Uncharacterized protein</fullName>
    </submittedName>
</protein>
<dbReference type="EMBL" id="BSUZ01000001">
    <property type="protein sequence ID" value="GMA86502.1"/>
    <property type="molecule type" value="Genomic_DNA"/>
</dbReference>
<evidence type="ECO:0000313" key="3">
    <source>
        <dbReference type="Proteomes" id="UP001157017"/>
    </source>
</evidence>
<comment type="caution">
    <text evidence="2">The sequence shown here is derived from an EMBL/GenBank/DDBJ whole genome shotgun (WGS) entry which is preliminary data.</text>
</comment>
<name>A0ABQ6JE77_9ACTN</name>
<proteinExistence type="predicted"/>
<feature type="compositionally biased region" description="Low complexity" evidence="1">
    <location>
        <begin position="18"/>
        <end position="32"/>
    </location>
</feature>
<organism evidence="2 3">
    <name type="scientific">Angustibacter aerolatus</name>
    <dbReference type="NCBI Taxonomy" id="1162965"/>
    <lineage>
        <taxon>Bacteria</taxon>
        <taxon>Bacillati</taxon>
        <taxon>Actinomycetota</taxon>
        <taxon>Actinomycetes</taxon>
        <taxon>Kineosporiales</taxon>
        <taxon>Kineosporiaceae</taxon>
    </lineage>
</organism>
<evidence type="ECO:0000313" key="2">
    <source>
        <dbReference type="EMBL" id="GMA86502.1"/>
    </source>
</evidence>
<evidence type="ECO:0000256" key="1">
    <source>
        <dbReference type="SAM" id="MobiDB-lite"/>
    </source>
</evidence>
<feature type="compositionally biased region" description="Basic residues" evidence="1">
    <location>
        <begin position="89"/>
        <end position="99"/>
    </location>
</feature>
<sequence>MRVHVDPLRWYSAIREVPPSASSPWTTTTWPADAGTFADVRGPSPASRSSRLGAAWATCEGGVDGVALDGVVPAVGVVVGRGPAGPPPGRRRRRAPNAP</sequence>
<reference evidence="3" key="1">
    <citation type="journal article" date="2019" name="Int. J. Syst. Evol. Microbiol.">
        <title>The Global Catalogue of Microorganisms (GCM) 10K type strain sequencing project: providing services to taxonomists for standard genome sequencing and annotation.</title>
        <authorList>
            <consortium name="The Broad Institute Genomics Platform"/>
            <consortium name="The Broad Institute Genome Sequencing Center for Infectious Disease"/>
            <person name="Wu L."/>
            <person name="Ma J."/>
        </authorList>
    </citation>
    <scope>NUCLEOTIDE SEQUENCE [LARGE SCALE GENOMIC DNA]</scope>
    <source>
        <strain evidence="3">NBRC 108730</strain>
    </source>
</reference>